<feature type="compositionally biased region" description="Low complexity" evidence="10">
    <location>
        <begin position="1"/>
        <end position="13"/>
    </location>
</feature>
<feature type="region of interest" description="Disordered" evidence="10">
    <location>
        <begin position="439"/>
        <end position="471"/>
    </location>
</feature>
<dbReference type="OrthoDB" id="422663at2759"/>
<proteinExistence type="inferred from homology"/>
<dbReference type="Pfam" id="PF00271">
    <property type="entry name" value="Helicase_C"/>
    <property type="match status" value="1"/>
</dbReference>
<dbReference type="SMART" id="SM00487">
    <property type="entry name" value="DEXDc"/>
    <property type="match status" value="1"/>
</dbReference>
<dbReference type="PROSITE" id="PS51194">
    <property type="entry name" value="HELICASE_CTER"/>
    <property type="match status" value="1"/>
</dbReference>
<name>A8Q308_MALGO</name>
<feature type="domain" description="Helicase C-terminal" evidence="12">
    <location>
        <begin position="508"/>
        <end position="706"/>
    </location>
</feature>
<comment type="domain">
    <text evidence="9">The Q motif is unique to and characteristic of the DEAD box family of RNA helicases and controls ATP binding and hydrolysis.</text>
</comment>
<evidence type="ECO:0000256" key="8">
    <source>
        <dbReference type="ARBA" id="ARBA00022884"/>
    </source>
</evidence>
<dbReference type="STRING" id="425265.A8Q308"/>
<feature type="region of interest" description="Disordered" evidence="10">
    <location>
        <begin position="130"/>
        <end position="153"/>
    </location>
</feature>
<dbReference type="PANTHER" id="PTHR24031">
    <property type="entry name" value="RNA HELICASE"/>
    <property type="match status" value="1"/>
</dbReference>
<protein>
    <recommendedName>
        <fullName evidence="9">ATP-dependent RNA helicase</fullName>
        <ecNumber evidence="9">3.6.4.13</ecNumber>
    </recommendedName>
</protein>
<dbReference type="RefSeq" id="XP_001730489.1">
    <property type="nucleotide sequence ID" value="XM_001730437.1"/>
</dbReference>
<feature type="compositionally biased region" description="Low complexity" evidence="10">
    <location>
        <begin position="94"/>
        <end position="106"/>
    </location>
</feature>
<dbReference type="OMA" id="QMGFERW"/>
<dbReference type="CDD" id="cd18787">
    <property type="entry name" value="SF2_C_DEAD"/>
    <property type="match status" value="1"/>
</dbReference>
<keyword evidence="3" id="KW-0698">rRNA processing</keyword>
<dbReference type="AlphaFoldDB" id="A8Q308"/>
<comment type="function">
    <text evidence="9">RNA helicase.</text>
</comment>
<dbReference type="KEGG" id="mgl:MGL_2285"/>
<keyword evidence="2" id="KW-0690">Ribosome biogenesis</keyword>
<evidence type="ECO:0000259" key="12">
    <source>
        <dbReference type="PROSITE" id="PS51194"/>
    </source>
</evidence>
<evidence type="ECO:0000256" key="6">
    <source>
        <dbReference type="ARBA" id="ARBA00022806"/>
    </source>
</evidence>
<dbReference type="GO" id="GO:0005730">
    <property type="term" value="C:nucleolus"/>
    <property type="evidence" value="ECO:0007669"/>
    <property type="project" value="UniProtKB-SubCell"/>
</dbReference>
<evidence type="ECO:0000256" key="3">
    <source>
        <dbReference type="ARBA" id="ARBA00022552"/>
    </source>
</evidence>
<organism evidence="13 14">
    <name type="scientific">Malassezia globosa (strain ATCC MYA-4612 / CBS 7966)</name>
    <name type="common">Dandruff-associated fungus</name>
    <dbReference type="NCBI Taxonomy" id="425265"/>
    <lineage>
        <taxon>Eukaryota</taxon>
        <taxon>Fungi</taxon>
        <taxon>Dikarya</taxon>
        <taxon>Basidiomycota</taxon>
        <taxon>Ustilaginomycotina</taxon>
        <taxon>Malasseziomycetes</taxon>
        <taxon>Malasseziales</taxon>
        <taxon>Malasseziaceae</taxon>
        <taxon>Malassezia</taxon>
    </lineage>
</organism>
<feature type="compositionally biased region" description="Basic residues" evidence="10">
    <location>
        <begin position="22"/>
        <end position="35"/>
    </location>
</feature>
<dbReference type="Gene3D" id="3.40.50.300">
    <property type="entry name" value="P-loop containing nucleotide triphosphate hydrolases"/>
    <property type="match status" value="2"/>
</dbReference>
<comment type="similarity">
    <text evidence="9">Belongs to the DEAD box helicase family.</text>
</comment>
<evidence type="ECO:0000259" key="11">
    <source>
        <dbReference type="PROSITE" id="PS51192"/>
    </source>
</evidence>
<evidence type="ECO:0000256" key="9">
    <source>
        <dbReference type="RuleBase" id="RU365068"/>
    </source>
</evidence>
<dbReference type="VEuPathDB" id="FungiDB:MGL_2285"/>
<dbReference type="Proteomes" id="UP000008837">
    <property type="component" value="Unassembled WGS sequence"/>
</dbReference>
<keyword evidence="14" id="KW-1185">Reference proteome</keyword>
<feature type="region of interest" description="Disordered" evidence="10">
    <location>
        <begin position="784"/>
        <end position="823"/>
    </location>
</feature>
<comment type="catalytic activity">
    <reaction evidence="9">
        <text>ATP + H2O = ADP + phosphate + H(+)</text>
        <dbReference type="Rhea" id="RHEA:13065"/>
        <dbReference type="ChEBI" id="CHEBI:15377"/>
        <dbReference type="ChEBI" id="CHEBI:15378"/>
        <dbReference type="ChEBI" id="CHEBI:30616"/>
        <dbReference type="ChEBI" id="CHEBI:43474"/>
        <dbReference type="ChEBI" id="CHEBI:456216"/>
        <dbReference type="EC" id="3.6.4.13"/>
    </reaction>
</comment>
<dbReference type="GeneID" id="5854796"/>
<sequence length="823" mass="89414">MEGDDGLLLNLDAAPPPSTQKNKNKSRNGSSKKRARVQESSAEDAATTKRTRGLSGAGTSAGARRQPSPTISIPKESTLSEEDRAAIIKARAMSLGSSSKTTSSHDTAPRSKGGSHGYVSSLFARDEAGASEPAGLPETPRSAPSNAPSSNASSFEALGLDEILATHLRERMGIDGKPTDIQRLAIPPLIAEPPSPTSQRDVLIQAQTGSGKTLTYLLPIVQSLLPFSEESYIDRSIGTLAIILAPTRELARQIYQVLERLLTMSLTSQHEAADGTLLRRRARWIVPNLLTGGSTKNHEKQRIRKGSPIIVSTPGRLLDHLQNTSSLDVGKCRWLVLDEADRLLEMGFEEQLSGIVKALDGRRRLSVSTAREALLNNGVIEPHAPDSQVTDSLGVAWWAWRRRVVLCSATLDERVQVFSGTTLHQPLLIRAGMHQAVEPAPGTRHKDASGPTSDSAQSVGNRTAEDHEPASLDAPVDFNGPTFSAPAQLAQHAVIVPPKLRLVTLLALLRQSLPRASEAAHPARVMVFLTCTDTVDFHWHAIGGARMGQLPTKDSDTSRPLPSSQDMPLAQKSDLLPGVPIYRLHGSMTQKERIASLRAFHTLEDGTDAAPAKRGGVLLCTSVASRGLDLPHVSCVIQMDVPTEGGVEEYVHRVGRTARVGREGTSWLMLMPHERPWLDVLTQRMVVGEPPRRASVPVVGYDTVLYEGFGGAAREYESRATDVQMALERWVLADPSHASLARTAFLAHIRAYATHPASEKAIFHVNQLHLGHVAKAFALREAPQTVQRTAKKEHERQTQPKAPEKDTEIRRQRMLANLPTESM</sequence>
<dbReference type="InterPro" id="IPR000629">
    <property type="entry name" value="RNA-helicase_DEAD-box_CS"/>
</dbReference>
<dbReference type="SMART" id="SM00490">
    <property type="entry name" value="HELICc"/>
    <property type="match status" value="1"/>
</dbReference>
<evidence type="ECO:0000256" key="1">
    <source>
        <dbReference type="ARBA" id="ARBA00004604"/>
    </source>
</evidence>
<dbReference type="GO" id="GO:0003723">
    <property type="term" value="F:RNA binding"/>
    <property type="evidence" value="ECO:0007669"/>
    <property type="project" value="UniProtKB-UniRule"/>
</dbReference>
<evidence type="ECO:0000256" key="2">
    <source>
        <dbReference type="ARBA" id="ARBA00022517"/>
    </source>
</evidence>
<dbReference type="SUPFAM" id="SSF52540">
    <property type="entry name" value="P-loop containing nucleoside triphosphate hydrolases"/>
    <property type="match status" value="1"/>
</dbReference>
<feature type="region of interest" description="Disordered" evidence="10">
    <location>
        <begin position="1"/>
        <end position="118"/>
    </location>
</feature>
<evidence type="ECO:0000256" key="4">
    <source>
        <dbReference type="ARBA" id="ARBA00022741"/>
    </source>
</evidence>
<keyword evidence="4 9" id="KW-0547">Nucleotide-binding</keyword>
<feature type="domain" description="Helicase ATP-binding" evidence="11">
    <location>
        <begin position="193"/>
        <end position="429"/>
    </location>
</feature>
<feature type="region of interest" description="Disordered" evidence="10">
    <location>
        <begin position="547"/>
        <end position="570"/>
    </location>
</feature>
<evidence type="ECO:0000313" key="13">
    <source>
        <dbReference type="EMBL" id="EDP43275.1"/>
    </source>
</evidence>
<dbReference type="InterPro" id="IPR014001">
    <property type="entry name" value="Helicase_ATP-bd"/>
</dbReference>
<evidence type="ECO:0000256" key="5">
    <source>
        <dbReference type="ARBA" id="ARBA00022801"/>
    </source>
</evidence>
<keyword evidence="5 9" id="KW-0378">Hydrolase</keyword>
<keyword evidence="8 9" id="KW-0694">RNA-binding</keyword>
<evidence type="ECO:0000256" key="7">
    <source>
        <dbReference type="ARBA" id="ARBA00022840"/>
    </source>
</evidence>
<comment type="subcellular location">
    <subcellularLocation>
        <location evidence="1">Nucleus</location>
        <location evidence="1">Nucleolus</location>
    </subcellularLocation>
</comment>
<comment type="caution">
    <text evidence="13">The sequence shown here is derived from an EMBL/GenBank/DDBJ whole genome shotgun (WGS) entry which is preliminary data.</text>
</comment>
<dbReference type="InterPro" id="IPR025313">
    <property type="entry name" value="SPB4-like_CTE"/>
</dbReference>
<feature type="compositionally biased region" description="Polar residues" evidence="10">
    <location>
        <begin position="67"/>
        <end position="77"/>
    </location>
</feature>
<accession>A8Q308</accession>
<evidence type="ECO:0000313" key="14">
    <source>
        <dbReference type="Proteomes" id="UP000008837"/>
    </source>
</evidence>
<dbReference type="GO" id="GO:0006364">
    <property type="term" value="P:rRNA processing"/>
    <property type="evidence" value="ECO:0007669"/>
    <property type="project" value="UniProtKB-KW"/>
</dbReference>
<keyword evidence="7 9" id="KW-0067">ATP-binding</keyword>
<dbReference type="SMART" id="SM01178">
    <property type="entry name" value="DUF4217"/>
    <property type="match status" value="1"/>
</dbReference>
<dbReference type="FunCoup" id="A8Q308">
    <property type="interactions" value="491"/>
</dbReference>
<evidence type="ECO:0000256" key="10">
    <source>
        <dbReference type="SAM" id="MobiDB-lite"/>
    </source>
</evidence>
<dbReference type="Pfam" id="PF00270">
    <property type="entry name" value="DEAD"/>
    <property type="match status" value="1"/>
</dbReference>
<dbReference type="InterPro" id="IPR027417">
    <property type="entry name" value="P-loop_NTPase"/>
</dbReference>
<reference evidence="13 14" key="1">
    <citation type="journal article" date="2007" name="Proc. Natl. Acad. Sci. U.S.A.">
        <title>Dandruff-associated Malassezia genomes reveal convergent and divergent virulence traits shared with plant and human fungal pathogens.</title>
        <authorList>
            <person name="Xu J."/>
            <person name="Saunders C.W."/>
            <person name="Hu P."/>
            <person name="Grant R.A."/>
            <person name="Boekhout T."/>
            <person name="Kuramae E.E."/>
            <person name="Kronstad J.W."/>
            <person name="Deangelis Y.M."/>
            <person name="Reeder N.L."/>
            <person name="Johnstone K.R."/>
            <person name="Leland M."/>
            <person name="Fieno A.M."/>
            <person name="Begley W.M."/>
            <person name="Sun Y."/>
            <person name="Lacey M.P."/>
            <person name="Chaudhary T."/>
            <person name="Keough T."/>
            <person name="Chu L."/>
            <person name="Sears R."/>
            <person name="Yuan B."/>
            <person name="Dawson T.L.Jr."/>
        </authorList>
    </citation>
    <scope>NUCLEOTIDE SEQUENCE [LARGE SCALE GENOMIC DNA]</scope>
    <source>
        <strain evidence="14">ATCC MYA-4612 / CBS 7966</strain>
    </source>
</reference>
<dbReference type="InterPro" id="IPR001650">
    <property type="entry name" value="Helicase_C-like"/>
</dbReference>
<dbReference type="PROSITE" id="PS00039">
    <property type="entry name" value="DEAD_ATP_HELICASE"/>
    <property type="match status" value="1"/>
</dbReference>
<feature type="compositionally biased region" description="Basic and acidic residues" evidence="10">
    <location>
        <begin position="790"/>
        <end position="811"/>
    </location>
</feature>
<dbReference type="PROSITE" id="PS51192">
    <property type="entry name" value="HELICASE_ATP_BIND_1"/>
    <property type="match status" value="1"/>
</dbReference>
<dbReference type="GO" id="GO:0003724">
    <property type="term" value="F:RNA helicase activity"/>
    <property type="evidence" value="ECO:0007669"/>
    <property type="project" value="UniProtKB-EC"/>
</dbReference>
<feature type="compositionally biased region" description="Polar residues" evidence="10">
    <location>
        <begin position="450"/>
        <end position="461"/>
    </location>
</feature>
<dbReference type="GO" id="GO:0005524">
    <property type="term" value="F:ATP binding"/>
    <property type="evidence" value="ECO:0007669"/>
    <property type="project" value="UniProtKB-UniRule"/>
</dbReference>
<dbReference type="Pfam" id="PF13959">
    <property type="entry name" value="CTE_SPB4"/>
    <property type="match status" value="1"/>
</dbReference>
<dbReference type="GO" id="GO:0016887">
    <property type="term" value="F:ATP hydrolysis activity"/>
    <property type="evidence" value="ECO:0007669"/>
    <property type="project" value="RHEA"/>
</dbReference>
<dbReference type="InParanoid" id="A8Q308"/>
<dbReference type="EC" id="3.6.4.13" evidence="9"/>
<feature type="compositionally biased region" description="Low complexity" evidence="10">
    <location>
        <begin position="142"/>
        <end position="153"/>
    </location>
</feature>
<keyword evidence="6 9" id="KW-0347">Helicase</keyword>
<dbReference type="EMBL" id="AAYY01000008">
    <property type="protein sequence ID" value="EDP43275.1"/>
    <property type="molecule type" value="Genomic_DNA"/>
</dbReference>
<gene>
    <name evidence="13" type="ORF">MGL_2285</name>
</gene>
<dbReference type="InterPro" id="IPR011545">
    <property type="entry name" value="DEAD/DEAH_box_helicase_dom"/>
</dbReference>